<dbReference type="InterPro" id="IPR050491">
    <property type="entry name" value="AmpC-like"/>
</dbReference>
<evidence type="ECO:0000313" key="3">
    <source>
        <dbReference type="Proteomes" id="UP000585272"/>
    </source>
</evidence>
<name>A0A840IJD9_9ACTN</name>
<dbReference type="PANTHER" id="PTHR46825">
    <property type="entry name" value="D-ALANYL-D-ALANINE-CARBOXYPEPTIDASE/ENDOPEPTIDASE AMPH"/>
    <property type="match status" value="1"/>
</dbReference>
<dbReference type="Gene3D" id="3.40.710.10">
    <property type="entry name" value="DD-peptidase/beta-lactamase superfamily"/>
    <property type="match status" value="1"/>
</dbReference>
<keyword evidence="3" id="KW-1185">Reference proteome</keyword>
<dbReference type="RefSeq" id="WP_183345792.1">
    <property type="nucleotide sequence ID" value="NZ_JACHNU010000011.1"/>
</dbReference>
<dbReference type="SUPFAM" id="SSF56601">
    <property type="entry name" value="beta-lactamase/transpeptidase-like"/>
    <property type="match status" value="1"/>
</dbReference>
<evidence type="ECO:0000259" key="1">
    <source>
        <dbReference type="Pfam" id="PF00144"/>
    </source>
</evidence>
<evidence type="ECO:0000313" key="2">
    <source>
        <dbReference type="EMBL" id="MBB4665132.1"/>
    </source>
</evidence>
<dbReference type="Pfam" id="PF00144">
    <property type="entry name" value="Beta-lactamase"/>
    <property type="match status" value="1"/>
</dbReference>
<dbReference type="PANTHER" id="PTHR46825:SF9">
    <property type="entry name" value="BETA-LACTAMASE-RELATED DOMAIN-CONTAINING PROTEIN"/>
    <property type="match status" value="1"/>
</dbReference>
<reference evidence="2 3" key="1">
    <citation type="submission" date="2020-08" db="EMBL/GenBank/DDBJ databases">
        <title>Genomic Encyclopedia of Archaeal and Bacterial Type Strains, Phase II (KMG-II): from individual species to whole genera.</title>
        <authorList>
            <person name="Goeker M."/>
        </authorList>
    </citation>
    <scope>NUCLEOTIDE SEQUENCE [LARGE SCALE GENOMIC DNA]</scope>
    <source>
        <strain evidence="2 3">DSM 23288</strain>
    </source>
</reference>
<dbReference type="Proteomes" id="UP000585272">
    <property type="component" value="Unassembled WGS sequence"/>
</dbReference>
<protein>
    <submittedName>
        <fullName evidence="2">CubicO group peptidase (Beta-lactamase class C family)</fullName>
    </submittedName>
</protein>
<sequence length="459" mass="48147">MTASSQSLGLDATLAAAIDRHDVPGASLALLVDGEVHVAAAGLLSRATGVEATPDSLFQIGSISKTFTATLAMQLVDRGELSLDTRVADVIPGFRVGDPRATAQTTIAHLLTHTSGIGGDAFIDTGRGDDAVAQAVRAYAYLGQDVPFDSRFSYSNAGFVILGRVIELVCGRSWDAVLRERLLDPMGLERACTLPEEALLHRAAVGHIGEDPQPAPAWVLPRGLGPSGLICATAAELLEHGRLHLHDGRSAAGEQLLSAESARAMREQRASLDGLTGVGATGWGLGWMLREWDGCRVFGHDGGTIGQFAFLHAIPARGAAIALLTNGGLATDCFRDLARDLLGRTCGLTLPPDPEPLPGGEVDPALAGVYEAIGNRVEVAAGDGALHATIVPTEEHGELFGEELPPAVELRPLEPERGIYAGRAPHVLEAGTSWVPVTFPRIAGEQYVHFGGRALRRVG</sequence>
<dbReference type="InterPro" id="IPR012338">
    <property type="entry name" value="Beta-lactam/transpept-like"/>
</dbReference>
<gene>
    <name evidence="2" type="ORF">BDZ31_004753</name>
</gene>
<dbReference type="EMBL" id="JACHNU010000011">
    <property type="protein sequence ID" value="MBB4665132.1"/>
    <property type="molecule type" value="Genomic_DNA"/>
</dbReference>
<feature type="domain" description="Beta-lactamase-related" evidence="1">
    <location>
        <begin position="10"/>
        <end position="330"/>
    </location>
</feature>
<proteinExistence type="predicted"/>
<organism evidence="2 3">
    <name type="scientific">Conexibacter arvalis</name>
    <dbReference type="NCBI Taxonomy" id="912552"/>
    <lineage>
        <taxon>Bacteria</taxon>
        <taxon>Bacillati</taxon>
        <taxon>Actinomycetota</taxon>
        <taxon>Thermoleophilia</taxon>
        <taxon>Solirubrobacterales</taxon>
        <taxon>Conexibacteraceae</taxon>
        <taxon>Conexibacter</taxon>
    </lineage>
</organism>
<dbReference type="InterPro" id="IPR001466">
    <property type="entry name" value="Beta-lactam-related"/>
</dbReference>
<accession>A0A840IJD9</accession>
<dbReference type="AlphaFoldDB" id="A0A840IJD9"/>
<comment type="caution">
    <text evidence="2">The sequence shown here is derived from an EMBL/GenBank/DDBJ whole genome shotgun (WGS) entry which is preliminary data.</text>
</comment>